<evidence type="ECO:0000259" key="5">
    <source>
        <dbReference type="Pfam" id="PF00496"/>
    </source>
</evidence>
<feature type="chain" id="PRO_5045640839" evidence="4">
    <location>
        <begin position="29"/>
        <end position="607"/>
    </location>
</feature>
<evidence type="ECO:0000256" key="3">
    <source>
        <dbReference type="ARBA" id="ARBA00022729"/>
    </source>
</evidence>
<dbReference type="PIRSF" id="PIRSF002741">
    <property type="entry name" value="MppA"/>
    <property type="match status" value="1"/>
</dbReference>
<dbReference type="PANTHER" id="PTHR30290:SF64">
    <property type="entry name" value="ABC TRANSPORTER PERIPLASMIC BINDING PROTEIN"/>
    <property type="match status" value="1"/>
</dbReference>
<evidence type="ECO:0000313" key="6">
    <source>
        <dbReference type="EMBL" id="MCE5972277.1"/>
    </source>
</evidence>
<dbReference type="CDD" id="cd08497">
    <property type="entry name" value="MbnE-like"/>
    <property type="match status" value="1"/>
</dbReference>
<dbReference type="EMBL" id="JAJUOS010000001">
    <property type="protein sequence ID" value="MCE5972277.1"/>
    <property type="molecule type" value="Genomic_DNA"/>
</dbReference>
<feature type="domain" description="Solute-binding protein family 5" evidence="5">
    <location>
        <begin position="105"/>
        <end position="510"/>
    </location>
</feature>
<keyword evidence="3 4" id="KW-0732">Signal</keyword>
<evidence type="ECO:0000256" key="1">
    <source>
        <dbReference type="ARBA" id="ARBA00004418"/>
    </source>
</evidence>
<dbReference type="Pfam" id="PF00496">
    <property type="entry name" value="SBP_bac_5"/>
    <property type="match status" value="1"/>
</dbReference>
<evidence type="ECO:0000313" key="7">
    <source>
        <dbReference type="Proteomes" id="UP001521181"/>
    </source>
</evidence>
<dbReference type="SUPFAM" id="SSF53850">
    <property type="entry name" value="Periplasmic binding protein-like II"/>
    <property type="match status" value="1"/>
</dbReference>
<comment type="caution">
    <text evidence="6">The sequence shown here is derived from an EMBL/GenBank/DDBJ whole genome shotgun (WGS) entry which is preliminary data.</text>
</comment>
<comment type="similarity">
    <text evidence="2">Belongs to the bacterial solute-binding protein 5 family.</text>
</comment>
<comment type="subcellular location">
    <subcellularLocation>
        <location evidence="1">Periplasm</location>
    </subcellularLocation>
</comment>
<dbReference type="Gene3D" id="3.40.190.10">
    <property type="entry name" value="Periplasmic binding protein-like II"/>
    <property type="match status" value="1"/>
</dbReference>
<keyword evidence="7" id="KW-1185">Reference proteome</keyword>
<dbReference type="InterPro" id="IPR039424">
    <property type="entry name" value="SBP_5"/>
</dbReference>
<organism evidence="6 7">
    <name type="scientific">Rhodobacter flavimaris</name>
    <dbReference type="NCBI Taxonomy" id="2907145"/>
    <lineage>
        <taxon>Bacteria</taxon>
        <taxon>Pseudomonadati</taxon>
        <taxon>Pseudomonadota</taxon>
        <taxon>Alphaproteobacteria</taxon>
        <taxon>Rhodobacterales</taxon>
        <taxon>Rhodobacter group</taxon>
        <taxon>Rhodobacter</taxon>
    </lineage>
</organism>
<dbReference type="Proteomes" id="UP001521181">
    <property type="component" value="Unassembled WGS sequence"/>
</dbReference>
<evidence type="ECO:0000256" key="2">
    <source>
        <dbReference type="ARBA" id="ARBA00005695"/>
    </source>
</evidence>
<reference evidence="6 7" key="1">
    <citation type="submission" date="2021-12" db="EMBL/GenBank/DDBJ databases">
        <title>Sinirhodobacter sp. WL0062 is a bacterium isolated from seawater.</title>
        <authorList>
            <person name="Wang L."/>
            <person name="He W."/>
            <person name="Zhang D.-F."/>
        </authorList>
    </citation>
    <scope>NUCLEOTIDE SEQUENCE [LARGE SCALE GENOMIC DNA]</scope>
    <source>
        <strain evidence="6 7">WL0062</strain>
    </source>
</reference>
<gene>
    <name evidence="6" type="ORF">LZA78_02065</name>
</gene>
<dbReference type="RefSeq" id="WP_233675283.1">
    <property type="nucleotide sequence ID" value="NZ_JAJUOS010000001.1"/>
</dbReference>
<proteinExistence type="inferred from homology"/>
<dbReference type="Gene3D" id="3.10.105.10">
    <property type="entry name" value="Dipeptide-binding Protein, Domain 3"/>
    <property type="match status" value="1"/>
</dbReference>
<evidence type="ECO:0000256" key="4">
    <source>
        <dbReference type="SAM" id="SignalP"/>
    </source>
</evidence>
<accession>A0ABS8YQW5</accession>
<dbReference type="InterPro" id="IPR000914">
    <property type="entry name" value="SBP_5_dom"/>
</dbReference>
<sequence>MVKSVICRALRASLLALSPVLLGAAAWAEPQHGIAMYGAPALPEGFTHLPYANPEAPKGGRIRMGESGSFDSLNPWILNGRAAQGISAYVTESLMGRSYDEPFTLYGLLAESVETDEARSWVEFTLRENARFSDGSPVTVEDVMWSYETLGSQGHPRYQNAWRKVAKMEQTGPRSLRFTFSEPDRELALLMGMRPVLKKAQWEGKTFAEETQTVPVGSGPYLIDRVEQGKYISLKRNPDWWGKDLGFNRGQHNFDEIRYDYFGDGGVVFEAFKGGEIDTWRETNAAKWARDFDFPAVQDGRVVKSEIPHQRPSGIQGLVMNTRKPVFEDWRVREAMMLAFNFEFINATLNDGSEPRITSFFSNSVLGMQPGAAQGKVAELLAPFAADLLPGVIAGYELPVSDGSELNRGNTRKAIKLLEEAGWQVDKDGVLKNADGTPFTFEIVLQQGAAETSSVVDIYVEALSRLGIFPKVTNIDDAQYTARTNAYDFDMAWYVRALSLSPGNEQMLYWGARGVTEPGSRNWMGMNVPAAEVMVTAMVSARETEDFIAATQALDRILTAGRYVIPSWYSRVSRLAHIRELHFPERLPLYGDWPGFQPDVWWYEEAQ</sequence>
<dbReference type="PANTHER" id="PTHR30290">
    <property type="entry name" value="PERIPLASMIC BINDING COMPONENT OF ABC TRANSPORTER"/>
    <property type="match status" value="1"/>
</dbReference>
<feature type="signal peptide" evidence="4">
    <location>
        <begin position="1"/>
        <end position="28"/>
    </location>
</feature>
<protein>
    <submittedName>
        <fullName evidence="6">Extracellular solute-binding protein</fullName>
    </submittedName>
</protein>
<dbReference type="InterPro" id="IPR030678">
    <property type="entry name" value="Peptide/Ni-bd"/>
</dbReference>
<name>A0ABS8YQW5_9RHOB</name>